<name>A0A6P5SDB5_PRUAV</name>
<feature type="region of interest" description="Disordered" evidence="7">
    <location>
        <begin position="111"/>
        <end position="133"/>
    </location>
</feature>
<dbReference type="PROSITE" id="PS51754">
    <property type="entry name" value="OVATE"/>
    <property type="match status" value="1"/>
</dbReference>
<evidence type="ECO:0000256" key="7">
    <source>
        <dbReference type="SAM" id="MobiDB-lite"/>
    </source>
</evidence>
<dbReference type="NCBIfam" id="TIGR01568">
    <property type="entry name" value="A_thal_3678"/>
    <property type="match status" value="1"/>
</dbReference>
<dbReference type="Gramene" id="Pav_sc0000449.1_g320.1.mk:mrna">
    <property type="protein sequence ID" value="Pav_sc0000449.1_g320.1.mk:CDS:1"/>
    <property type="gene ID" value="Pav_sc0000449.1_g320.1.mk"/>
</dbReference>
<feature type="region of interest" description="Disordered" evidence="7">
    <location>
        <begin position="22"/>
        <end position="43"/>
    </location>
</feature>
<comment type="function">
    <text evidence="6">Transcriptional repressor that regulates multiple aspects of plant growth and development.</text>
</comment>
<evidence type="ECO:0000259" key="8">
    <source>
        <dbReference type="PROSITE" id="PS51754"/>
    </source>
</evidence>
<dbReference type="GO" id="GO:0045892">
    <property type="term" value="P:negative regulation of DNA-templated transcription"/>
    <property type="evidence" value="ECO:0007669"/>
    <property type="project" value="UniProtKB-UniRule"/>
</dbReference>
<proteinExistence type="predicted"/>
<dbReference type="AlphaFoldDB" id="A0A6P5SDB5"/>
<evidence type="ECO:0000256" key="5">
    <source>
        <dbReference type="ARBA" id="ARBA00023242"/>
    </source>
</evidence>
<dbReference type="PANTHER" id="PTHR33057">
    <property type="entry name" value="TRANSCRIPTION REPRESSOR OFP7-RELATED"/>
    <property type="match status" value="1"/>
</dbReference>
<evidence type="ECO:0000256" key="6">
    <source>
        <dbReference type="RuleBase" id="RU367028"/>
    </source>
</evidence>
<keyword evidence="5 6" id="KW-0539">Nucleus</keyword>
<evidence type="ECO:0000256" key="4">
    <source>
        <dbReference type="ARBA" id="ARBA00023163"/>
    </source>
</evidence>
<feature type="compositionally biased region" description="Pro residues" evidence="7">
    <location>
        <begin position="25"/>
        <end position="38"/>
    </location>
</feature>
<dbReference type="Pfam" id="PF04844">
    <property type="entry name" value="Ovate"/>
    <property type="match status" value="1"/>
</dbReference>
<feature type="region of interest" description="Disordered" evidence="7">
    <location>
        <begin position="66"/>
        <end position="93"/>
    </location>
</feature>
<evidence type="ECO:0000313" key="10">
    <source>
        <dbReference type="RefSeq" id="XP_021811828.1"/>
    </source>
</evidence>
<organism evidence="9 10">
    <name type="scientific">Prunus avium</name>
    <name type="common">Cherry</name>
    <name type="synonym">Cerasus avium</name>
    <dbReference type="NCBI Taxonomy" id="42229"/>
    <lineage>
        <taxon>Eukaryota</taxon>
        <taxon>Viridiplantae</taxon>
        <taxon>Streptophyta</taxon>
        <taxon>Embryophyta</taxon>
        <taxon>Tracheophyta</taxon>
        <taxon>Spermatophyta</taxon>
        <taxon>Magnoliopsida</taxon>
        <taxon>eudicotyledons</taxon>
        <taxon>Gunneridae</taxon>
        <taxon>Pentapetalae</taxon>
        <taxon>rosids</taxon>
        <taxon>fabids</taxon>
        <taxon>Rosales</taxon>
        <taxon>Rosaceae</taxon>
        <taxon>Amygdaloideae</taxon>
        <taxon>Amygdaleae</taxon>
        <taxon>Prunus</taxon>
    </lineage>
</organism>
<evidence type="ECO:0000256" key="3">
    <source>
        <dbReference type="ARBA" id="ARBA00023015"/>
    </source>
</evidence>
<keyword evidence="9" id="KW-1185">Reference proteome</keyword>
<feature type="domain" description="OVATE" evidence="8">
    <location>
        <begin position="143"/>
        <end position="218"/>
    </location>
</feature>
<dbReference type="KEGG" id="pavi:110754998"/>
<dbReference type="Proteomes" id="UP000515124">
    <property type="component" value="Unplaced"/>
</dbReference>
<dbReference type="InterPro" id="IPR038933">
    <property type="entry name" value="Ovate"/>
</dbReference>
<reference evidence="10" key="1">
    <citation type="submission" date="2025-08" db="UniProtKB">
        <authorList>
            <consortium name="RefSeq"/>
        </authorList>
    </citation>
    <scope>IDENTIFICATION</scope>
</reference>
<comment type="subcellular location">
    <subcellularLocation>
        <location evidence="1 6">Nucleus</location>
    </subcellularLocation>
</comment>
<keyword evidence="4 6" id="KW-0804">Transcription</keyword>
<dbReference type="PANTHER" id="PTHR33057:SF21">
    <property type="entry name" value="TRANSCRIPTION REPRESSOR"/>
    <property type="match status" value="1"/>
</dbReference>
<evidence type="ECO:0000256" key="1">
    <source>
        <dbReference type="ARBA" id="ARBA00004123"/>
    </source>
</evidence>
<dbReference type="GeneID" id="110754998"/>
<sequence>MSKIMWKNLCFPNFIKCLPTIQAPPDQPSNQNPPPPPSTTTTCTSLLIKNFNTLYDFNFINSSSSKSLTPSSSSSSADEVHTSSSDSDSDLSPPDFATIFASQRFFFSSPGRSNSITESPHTTTTKPNKPHHKTTLVTKGVRVRKFSSNPYLDFRRSMEEMLEANRDHHMLVGHDHHHHHSTSDDVEYLHELLLCYLSLNPKQAHKDIISAFTDLVICLLSANSSAPASAADHRRENPQTH</sequence>
<dbReference type="GO" id="GO:0005634">
    <property type="term" value="C:nucleus"/>
    <property type="evidence" value="ECO:0007669"/>
    <property type="project" value="UniProtKB-SubCell"/>
</dbReference>
<keyword evidence="2 6" id="KW-0678">Repressor</keyword>
<evidence type="ECO:0000313" key="9">
    <source>
        <dbReference type="Proteomes" id="UP000515124"/>
    </source>
</evidence>
<dbReference type="RefSeq" id="XP_021811828.1">
    <property type="nucleotide sequence ID" value="XM_021956136.1"/>
</dbReference>
<gene>
    <name evidence="10" type="primary">LOC110754998</name>
</gene>
<dbReference type="InterPro" id="IPR006458">
    <property type="entry name" value="Ovate_C"/>
</dbReference>
<evidence type="ECO:0000256" key="2">
    <source>
        <dbReference type="ARBA" id="ARBA00022491"/>
    </source>
</evidence>
<protein>
    <recommendedName>
        <fullName evidence="6">Transcription repressor</fullName>
    </recommendedName>
    <alternativeName>
        <fullName evidence="6">Ovate family protein</fullName>
    </alternativeName>
</protein>
<keyword evidence="3 6" id="KW-0805">Transcription regulation</keyword>
<accession>A0A6P5SDB5</accession>